<dbReference type="EMBL" id="JABFAJ010000005">
    <property type="protein sequence ID" value="NNU26559.1"/>
    <property type="molecule type" value="Genomic_DNA"/>
</dbReference>
<sequence>MLGRFISVDPVMNLADPEQWHGYAYANNNPVTSADASGMLVLPPLLDGAYVPHNSSSPLAGRGVARDRTGFTGTPPFKLPPVARPSDNDSDDNFVKEFAEGAADYGAEVVDGMVELAKAEWHYLNECMSSNWLRGCAAFADFNKMLIQGDPLMLVNGLIDEFKSLQELFNSGRTAYALGRLSAIVLEALALKGAAKAALVTVKALKLTGCKPGNSFAPGTLILLADGTLKAIEDIDLGDEVLAADEETGEKTEGREVTRLIIGEGDRTLVTITVQDRDGQSQEIVATDGHPFWVPDLREWVDAVDLDAGSWLQTAAGTWIQVTAIDVQRERAVVHNLTVDVDHTYYVQAGSVPLLVHNCGSANGGKYGDLKPSGAGKEVNHIPAKAASPLTPYSGPAIRMDYADHRAVYSTGPSLASQAWRTRQKELIDSGDFRGAMQMDVDDIRARFGSKYDDAIAEMWSSLSSNKALQAWEANQKS</sequence>
<dbReference type="Gene3D" id="2.180.10.10">
    <property type="entry name" value="RHS repeat-associated core"/>
    <property type="match status" value="1"/>
</dbReference>
<organism evidence="2 3">
    <name type="scientific">Isoptericola sediminis</name>
    <dbReference type="NCBI Taxonomy" id="2733572"/>
    <lineage>
        <taxon>Bacteria</taxon>
        <taxon>Bacillati</taxon>
        <taxon>Actinomycetota</taxon>
        <taxon>Actinomycetes</taxon>
        <taxon>Micrococcales</taxon>
        <taxon>Promicromonosporaceae</taxon>
        <taxon>Isoptericola</taxon>
    </lineage>
</organism>
<dbReference type="PROSITE" id="PS50818">
    <property type="entry name" value="INTEIN_C_TER"/>
    <property type="match status" value="1"/>
</dbReference>
<keyword evidence="3" id="KW-1185">Reference proteome</keyword>
<proteinExistence type="predicted"/>
<dbReference type="SMART" id="SM00306">
    <property type="entry name" value="HintN"/>
    <property type="match status" value="1"/>
</dbReference>
<evidence type="ECO:0000259" key="1">
    <source>
        <dbReference type="SMART" id="SM00306"/>
    </source>
</evidence>
<reference evidence="2 3" key="1">
    <citation type="submission" date="2020-05" db="EMBL/GenBank/DDBJ databases">
        <title>Genome sequence of Isoptericola sp. JC619 isolated from Chilika lagoon, India.</title>
        <authorList>
            <person name="Kumar D."/>
            <person name="Appam K."/>
            <person name="Gandham S."/>
            <person name="Uppada J."/>
            <person name="Sasikala C."/>
            <person name="Venkata Ramana C."/>
        </authorList>
    </citation>
    <scope>NUCLEOTIDE SEQUENCE [LARGE SCALE GENOMIC DNA]</scope>
    <source>
        <strain evidence="2 3">JC619</strain>
    </source>
</reference>
<evidence type="ECO:0000313" key="2">
    <source>
        <dbReference type="EMBL" id="NNU26559.1"/>
    </source>
</evidence>
<protein>
    <recommendedName>
        <fullName evidence="1">Hint domain-containing protein</fullName>
    </recommendedName>
</protein>
<dbReference type="AlphaFoldDB" id="A0A849K3E6"/>
<feature type="domain" description="Hint" evidence="1">
    <location>
        <begin position="213"/>
        <end position="316"/>
    </location>
</feature>
<evidence type="ECO:0000313" key="3">
    <source>
        <dbReference type="Proteomes" id="UP000557204"/>
    </source>
</evidence>
<dbReference type="CDD" id="cd00081">
    <property type="entry name" value="Hint"/>
    <property type="match status" value="1"/>
</dbReference>
<dbReference type="GO" id="GO:0016539">
    <property type="term" value="P:intein-mediated protein splicing"/>
    <property type="evidence" value="ECO:0007669"/>
    <property type="project" value="InterPro"/>
</dbReference>
<dbReference type="InterPro" id="IPR003587">
    <property type="entry name" value="Hint_dom_N"/>
</dbReference>
<dbReference type="Gene3D" id="2.170.16.10">
    <property type="entry name" value="Hedgehog/Intein (Hint) domain"/>
    <property type="match status" value="1"/>
</dbReference>
<gene>
    <name evidence="2" type="ORF">HLI28_03245</name>
</gene>
<dbReference type="SUPFAM" id="SSF51294">
    <property type="entry name" value="Hedgehog/intein (Hint) domain"/>
    <property type="match status" value="1"/>
</dbReference>
<dbReference type="InterPro" id="IPR030934">
    <property type="entry name" value="Intein_C"/>
</dbReference>
<comment type="caution">
    <text evidence="2">The sequence shown here is derived from an EMBL/GenBank/DDBJ whole genome shotgun (WGS) entry which is preliminary data.</text>
</comment>
<dbReference type="Pfam" id="PF07591">
    <property type="entry name" value="PT-HINT"/>
    <property type="match status" value="1"/>
</dbReference>
<name>A0A849K3E6_9MICO</name>
<dbReference type="InterPro" id="IPR036844">
    <property type="entry name" value="Hint_dom_sf"/>
</dbReference>
<dbReference type="Proteomes" id="UP000557204">
    <property type="component" value="Unassembled WGS sequence"/>
</dbReference>
<dbReference type="PROSITE" id="PS50817">
    <property type="entry name" value="INTEIN_N_TER"/>
    <property type="match status" value="1"/>
</dbReference>
<accession>A0A849K3E6</accession>
<dbReference type="InterPro" id="IPR006141">
    <property type="entry name" value="Intein_N"/>
</dbReference>